<evidence type="ECO:0000256" key="8">
    <source>
        <dbReference type="SAM" id="Phobius"/>
    </source>
</evidence>
<feature type="transmembrane region" description="Helical" evidence="8">
    <location>
        <begin position="283"/>
        <end position="305"/>
    </location>
</feature>
<dbReference type="InterPro" id="IPR038770">
    <property type="entry name" value="Na+/solute_symporter_sf"/>
</dbReference>
<evidence type="ECO:0000256" key="1">
    <source>
        <dbReference type="ARBA" id="ARBA00004651"/>
    </source>
</evidence>
<dbReference type="EMBL" id="CP042652">
    <property type="protein sequence ID" value="QKE27276.1"/>
    <property type="molecule type" value="Genomic_DNA"/>
</dbReference>
<keyword evidence="5 8" id="KW-0812">Transmembrane</keyword>
<organism evidence="9 10">
    <name type="scientific">Arcobacter acticola</name>
    <dbReference type="NCBI Taxonomy" id="1849015"/>
    <lineage>
        <taxon>Bacteria</taxon>
        <taxon>Pseudomonadati</taxon>
        <taxon>Campylobacterota</taxon>
        <taxon>Epsilonproteobacteria</taxon>
        <taxon>Campylobacterales</taxon>
        <taxon>Arcobacteraceae</taxon>
        <taxon>Arcobacter</taxon>
    </lineage>
</organism>
<evidence type="ECO:0000313" key="10">
    <source>
        <dbReference type="Proteomes" id="UP000503483"/>
    </source>
</evidence>
<feature type="transmembrane region" description="Helical" evidence="8">
    <location>
        <begin position="38"/>
        <end position="55"/>
    </location>
</feature>
<feature type="transmembrane region" description="Helical" evidence="8">
    <location>
        <begin position="12"/>
        <end position="31"/>
    </location>
</feature>
<feature type="transmembrane region" description="Helical" evidence="8">
    <location>
        <begin position="61"/>
        <end position="83"/>
    </location>
</feature>
<evidence type="ECO:0000256" key="4">
    <source>
        <dbReference type="ARBA" id="ARBA00022475"/>
    </source>
</evidence>
<feature type="transmembrane region" description="Helical" evidence="8">
    <location>
        <begin position="219"/>
        <end position="241"/>
    </location>
</feature>
<dbReference type="Gene3D" id="1.20.1530.20">
    <property type="match status" value="1"/>
</dbReference>
<protein>
    <submittedName>
        <fullName evidence="9">Putative permease</fullName>
    </submittedName>
</protein>
<name>A0A6M8ED83_9BACT</name>
<evidence type="ECO:0000256" key="5">
    <source>
        <dbReference type="ARBA" id="ARBA00022692"/>
    </source>
</evidence>
<feature type="transmembrane region" description="Helical" evidence="8">
    <location>
        <begin position="253"/>
        <end position="276"/>
    </location>
</feature>
<keyword evidence="7 8" id="KW-0472">Membrane</keyword>
<dbReference type="InterPro" id="IPR004776">
    <property type="entry name" value="Mem_transp_PIN-like"/>
</dbReference>
<keyword evidence="4" id="KW-1003">Cell membrane</keyword>
<sequence>MTLFLTLLGKILPLYFSIILGIFSTAFLNCNKDTIAKILLFILAPIIVFTATISVKLDASVVFLPIFFFLLSTIIAFSTLAYFKKVYSDNTANLLAFSTATGNTGNIGIPLAILFLDSHIVDVFIFTVLASLLYQNSVGYYITAKGNFTAKQSVLKVLKLPVLHAFLLGLLCNLLGFRIPEMFMDYNNYLKGAYAILGMMLLGMGMEKVRTNNSFDKKFIFYTLFIKFIIWPVLIILFIYLDNTFIHFLNKEFYLLMFIFCIVPLAGNTVTVATLLDVKPEKMSLAVFISTLVSLFYIPLMIYLYNLNM</sequence>
<evidence type="ECO:0000256" key="3">
    <source>
        <dbReference type="ARBA" id="ARBA00022448"/>
    </source>
</evidence>
<keyword evidence="3" id="KW-0813">Transport</keyword>
<dbReference type="GO" id="GO:0005886">
    <property type="term" value="C:plasma membrane"/>
    <property type="evidence" value="ECO:0007669"/>
    <property type="project" value="UniProtKB-SubCell"/>
</dbReference>
<dbReference type="AlphaFoldDB" id="A0A6M8ED83"/>
<dbReference type="RefSeq" id="WP_172123831.1">
    <property type="nucleotide sequence ID" value="NZ_CP042652.1"/>
</dbReference>
<keyword evidence="6 8" id="KW-1133">Transmembrane helix</keyword>
<feature type="transmembrane region" description="Helical" evidence="8">
    <location>
        <begin position="123"/>
        <end position="142"/>
    </location>
</feature>
<dbReference type="Pfam" id="PF03547">
    <property type="entry name" value="Mem_trans"/>
    <property type="match status" value="1"/>
</dbReference>
<evidence type="ECO:0000256" key="7">
    <source>
        <dbReference type="ARBA" id="ARBA00023136"/>
    </source>
</evidence>
<comment type="similarity">
    <text evidence="2">Belongs to the auxin efflux carrier (TC 2.A.69) family.</text>
</comment>
<evidence type="ECO:0000256" key="6">
    <source>
        <dbReference type="ARBA" id="ARBA00022989"/>
    </source>
</evidence>
<accession>A0A6M8ED83</accession>
<proteinExistence type="inferred from homology"/>
<evidence type="ECO:0000256" key="2">
    <source>
        <dbReference type="ARBA" id="ARBA00010145"/>
    </source>
</evidence>
<feature type="transmembrane region" description="Helical" evidence="8">
    <location>
        <begin position="95"/>
        <end position="117"/>
    </location>
</feature>
<gene>
    <name evidence="9" type="ORF">AACT_0042</name>
</gene>
<feature type="transmembrane region" description="Helical" evidence="8">
    <location>
        <begin position="154"/>
        <end position="177"/>
    </location>
</feature>
<dbReference type="PANTHER" id="PTHR36838:SF3">
    <property type="entry name" value="TRANSPORTER AUXIN EFFLUX CARRIER EC FAMILY"/>
    <property type="match status" value="1"/>
</dbReference>
<dbReference type="PANTHER" id="PTHR36838">
    <property type="entry name" value="AUXIN EFFLUX CARRIER FAMILY PROTEIN"/>
    <property type="match status" value="1"/>
</dbReference>
<dbReference type="Proteomes" id="UP000503483">
    <property type="component" value="Chromosome"/>
</dbReference>
<comment type="subcellular location">
    <subcellularLocation>
        <location evidence="1">Cell membrane</location>
        <topology evidence="1">Multi-pass membrane protein</topology>
    </subcellularLocation>
</comment>
<dbReference type="KEGG" id="paco:AACT_0042"/>
<dbReference type="GO" id="GO:0055085">
    <property type="term" value="P:transmembrane transport"/>
    <property type="evidence" value="ECO:0007669"/>
    <property type="project" value="InterPro"/>
</dbReference>
<reference evidence="9 10" key="1">
    <citation type="submission" date="2019-08" db="EMBL/GenBank/DDBJ databases">
        <title>Complete genome sequence of Arcobacter acticola.</title>
        <authorList>
            <person name="Miller W."/>
        </authorList>
    </citation>
    <scope>NUCLEOTIDE SEQUENCE [LARGE SCALE GENOMIC DNA]</scope>
    <source>
        <strain evidence="9 10">KCTC 52212</strain>
    </source>
</reference>
<evidence type="ECO:0000313" key="9">
    <source>
        <dbReference type="EMBL" id="QKE27276.1"/>
    </source>
</evidence>
<keyword evidence="10" id="KW-1185">Reference proteome</keyword>